<dbReference type="SUPFAM" id="SSF49785">
    <property type="entry name" value="Galactose-binding domain-like"/>
    <property type="match status" value="1"/>
</dbReference>
<protein>
    <submittedName>
        <fullName evidence="4">PKD domain-containing protein</fullName>
    </submittedName>
</protein>
<sequence>MKRLQPTVLSRSNMKRKFALMLSTAMIAGALTGWAGQAHAAQPHSSYWYPDTLLEWSPQTDKDAPFNRSSVKLNTERVQGHKVNPNAKTEPKVMALASMYKSTSGAPSQGNDQFHGYAFSYWQYVDKLIMWGGSAGEGLIVPPSADVIDAAHKNGVPVYGTVFLPQTEHGGKIEWLRDLVQQKEDGSFPVADKLIEVASYYGFDGWFINQETQGATAEDAQLMQQFLKYMQKKKPSHMDIIWYDSMIKEGPVRWQGALTDKNSMFFQDGEERVADQMFIDFRWQFQKEGQYDYVTPFQNSPKLADSLKRDPYDLYAGMDLEGGGGYQGKYNFPVLFPEDGTAVTSLGLYRPDWAFNTTKTNQDFMEKEQKLWVGENKDPSNTEAQGNAWRGIAHDIVDKTVITKADFVTHFNTGNGKQFSVNGKRVRDREWFNRSLQDILPTWRWMVNEEGQKLKPSFDFGTSFYGGSSLRLLGTVAPGASSNVKLFKTDIEATSALQMSLIYQSNDSEAAGINIGVALEGAPDEYKIVKPASAEAAGVHGDWTRAVYDLSPYAGQKIVGVSVQVEGKTSNNLYAVNIGRLQIGNLDDKAAEVGQVSDLKLIENDVRDGIYADARLTWTPLGDDAMLYEVYRVLPDGSREFVGATGNNYYYVSEMKRNGMEQETKLAVLPVNRHYKQGRSAVLSFEWPAYPAPKADFEADKTFVAPGEAVQLTDKSTEITAEWEWSFPGGTPASSTDRHPKVSYAEEGTYEITLKAKNAAGEDVMTKSKLITVSKEAAFRAEDLAIEAKTEASSFVNDSEAPQFAVDGDMSTKWCAVGSGEHWLSVDLGQAHAITQFVVHHAEAGGESPAFNTREFKIQLSMDGENWSDAVTVIDNDKATSKHAIAKTEARYVRLLVQKPTQGGDTAARIYGLEVLGLKNKPAAE</sequence>
<proteinExistence type="predicted"/>
<dbReference type="Proteomes" id="UP000266177">
    <property type="component" value="Unassembled WGS sequence"/>
</dbReference>
<dbReference type="SMART" id="SM00089">
    <property type="entry name" value="PKD"/>
    <property type="match status" value="1"/>
</dbReference>
<dbReference type="SUPFAM" id="SSF49299">
    <property type="entry name" value="PKD domain"/>
    <property type="match status" value="1"/>
</dbReference>
<dbReference type="InterPro" id="IPR013783">
    <property type="entry name" value="Ig-like_fold"/>
</dbReference>
<feature type="domain" description="PKD" evidence="3">
    <location>
        <begin position="693"/>
        <end position="778"/>
    </location>
</feature>
<evidence type="ECO:0000259" key="2">
    <source>
        <dbReference type="PROSITE" id="PS50022"/>
    </source>
</evidence>
<evidence type="ECO:0000259" key="3">
    <source>
        <dbReference type="PROSITE" id="PS50093"/>
    </source>
</evidence>
<dbReference type="GO" id="GO:0033925">
    <property type="term" value="F:mannosyl-glycoprotein endo-beta-N-acetylglucosaminidase activity"/>
    <property type="evidence" value="ECO:0007669"/>
    <property type="project" value="InterPro"/>
</dbReference>
<dbReference type="InterPro" id="IPR054110">
    <property type="entry name" value="EndoD-like_D2"/>
</dbReference>
<dbReference type="EMBL" id="QYZD01000007">
    <property type="protein sequence ID" value="RJG24273.1"/>
    <property type="molecule type" value="Genomic_DNA"/>
</dbReference>
<dbReference type="PANTHER" id="PTHR13246">
    <property type="entry name" value="ENDO BETA N-ACETYLGLUCOSAMINIDASE"/>
    <property type="match status" value="1"/>
</dbReference>
<organism evidence="4 5">
    <name type="scientific">Paenibacillus thiaminolyticus</name>
    <name type="common">Bacillus thiaminolyticus</name>
    <dbReference type="NCBI Taxonomy" id="49283"/>
    <lineage>
        <taxon>Bacteria</taxon>
        <taxon>Bacillati</taxon>
        <taxon>Bacillota</taxon>
        <taxon>Bacilli</taxon>
        <taxon>Bacillales</taxon>
        <taxon>Paenibacillaceae</taxon>
        <taxon>Paenibacillus</taxon>
    </lineage>
</organism>
<feature type="chain" id="PRO_5017393768" evidence="1">
    <location>
        <begin position="41"/>
        <end position="925"/>
    </location>
</feature>
<dbReference type="InterPro" id="IPR008979">
    <property type="entry name" value="Galactose-bd-like_sf"/>
</dbReference>
<dbReference type="Pfam" id="PF03644">
    <property type="entry name" value="Glyco_hydro_85"/>
    <property type="match status" value="1"/>
</dbReference>
<evidence type="ECO:0000256" key="1">
    <source>
        <dbReference type="SAM" id="SignalP"/>
    </source>
</evidence>
<dbReference type="Pfam" id="PF21910">
    <property type="entry name" value="GH85_C"/>
    <property type="match status" value="1"/>
</dbReference>
<dbReference type="InterPro" id="IPR005201">
    <property type="entry name" value="TIM_ENGase"/>
</dbReference>
<dbReference type="OrthoDB" id="1089471at2"/>
<dbReference type="GO" id="GO:0005829">
    <property type="term" value="C:cytosol"/>
    <property type="evidence" value="ECO:0007669"/>
    <property type="project" value="UniProtKB-SubCell"/>
</dbReference>
<comment type="caution">
    <text evidence="4">The sequence shown here is derived from an EMBL/GenBank/DDBJ whole genome shotgun (WGS) entry which is preliminary data.</text>
</comment>
<evidence type="ECO:0000313" key="5">
    <source>
        <dbReference type="Proteomes" id="UP000266177"/>
    </source>
</evidence>
<keyword evidence="1" id="KW-0732">Signal</keyword>
<gene>
    <name evidence="4" type="ORF">DQX05_10435</name>
</gene>
<dbReference type="Gene3D" id="2.60.120.260">
    <property type="entry name" value="Galactose-binding domain-like"/>
    <property type="match status" value="2"/>
</dbReference>
<dbReference type="PROSITE" id="PS50022">
    <property type="entry name" value="FA58C_3"/>
    <property type="match status" value="1"/>
</dbReference>
<dbReference type="RefSeq" id="WP_119793300.1">
    <property type="nucleotide sequence ID" value="NZ_QYZD01000007.1"/>
</dbReference>
<accession>A0A3A3GI87</accession>
<name>A0A3A3GI87_PANTH</name>
<feature type="domain" description="F5/8 type C" evidence="2">
    <location>
        <begin position="772"/>
        <end position="918"/>
    </location>
</feature>
<reference evidence="4 5" key="1">
    <citation type="submission" date="2018-09" db="EMBL/GenBank/DDBJ databases">
        <title>Paenibacillus SK2017-BO5.</title>
        <authorList>
            <person name="Piskunova J.V."/>
            <person name="Dubiley S.A."/>
            <person name="Severinov K.V."/>
        </authorList>
    </citation>
    <scope>NUCLEOTIDE SEQUENCE [LARGE SCALE GENOMIC DNA]</scope>
    <source>
        <strain evidence="4 5">BO5</strain>
    </source>
</reference>
<dbReference type="PANTHER" id="PTHR13246:SF1">
    <property type="entry name" value="CYTOSOLIC ENDO-BETA-N-ACETYLGLUCOSAMINIDASE"/>
    <property type="match status" value="1"/>
</dbReference>
<dbReference type="CDD" id="cd06547">
    <property type="entry name" value="GH85_ENGase"/>
    <property type="match status" value="1"/>
</dbReference>
<dbReference type="CDD" id="cd00146">
    <property type="entry name" value="PKD"/>
    <property type="match status" value="1"/>
</dbReference>
<dbReference type="InterPro" id="IPR032979">
    <property type="entry name" value="ENGase"/>
</dbReference>
<dbReference type="PROSITE" id="PS50093">
    <property type="entry name" value="PKD"/>
    <property type="match status" value="1"/>
</dbReference>
<dbReference type="InterPro" id="IPR035986">
    <property type="entry name" value="PKD_dom_sf"/>
</dbReference>
<dbReference type="Gene3D" id="2.60.40.10">
    <property type="entry name" value="Immunoglobulins"/>
    <property type="match status" value="2"/>
</dbReference>
<dbReference type="InterPro" id="IPR000421">
    <property type="entry name" value="FA58C"/>
</dbReference>
<dbReference type="Pfam" id="PF00754">
    <property type="entry name" value="F5_F8_type_C"/>
    <property type="match status" value="1"/>
</dbReference>
<dbReference type="InterPro" id="IPR000601">
    <property type="entry name" value="PKD_dom"/>
</dbReference>
<dbReference type="AlphaFoldDB" id="A0A3A3GI87"/>
<feature type="signal peptide" evidence="1">
    <location>
        <begin position="1"/>
        <end position="40"/>
    </location>
</feature>
<dbReference type="InterPro" id="IPR022409">
    <property type="entry name" value="PKD/Chitinase_dom"/>
</dbReference>
<evidence type="ECO:0000313" key="4">
    <source>
        <dbReference type="EMBL" id="RJG24273.1"/>
    </source>
</evidence>
<dbReference type="Pfam" id="PF00801">
    <property type="entry name" value="PKD"/>
    <property type="match status" value="1"/>
</dbReference>
<dbReference type="Gene3D" id="3.20.20.80">
    <property type="entry name" value="Glycosidases"/>
    <property type="match status" value="1"/>
</dbReference>